<dbReference type="GO" id="GO:0016491">
    <property type="term" value="F:oxidoreductase activity"/>
    <property type="evidence" value="ECO:0007669"/>
    <property type="project" value="UniProtKB-KW"/>
</dbReference>
<name>A0A418IH83_9STAP</name>
<keyword evidence="10" id="KW-1185">Reference proteome</keyword>
<dbReference type="InterPro" id="IPR029039">
    <property type="entry name" value="Flavoprotein-like_sf"/>
</dbReference>
<dbReference type="Proteomes" id="UP000286317">
    <property type="component" value="Unassembled WGS sequence"/>
</dbReference>
<dbReference type="PANTHER" id="PTHR43408:SF2">
    <property type="entry name" value="FMN REDUCTASE (NADPH)"/>
    <property type="match status" value="1"/>
</dbReference>
<gene>
    <name evidence="9" type="ORF">BU112_04025</name>
</gene>
<sequence>MKLLGISGTIIGSKTEVAVKKTLEYMNEDITIEFINLKDYDLEFCDGRPISQYNSDTQELIGKICVADAYIFGTPIFQGSFTGALKNLFDLIPPKAMKHKVVGFIATGGTFQHYLVVENQLKPIAGYFRSYIAPGNVYLNDSHFNSNKEIIDEDVIFRLKELAVEMEFMQKQLDKKSSIEVVR</sequence>
<proteinExistence type="predicted"/>
<keyword evidence="4" id="KW-0288">FMN</keyword>
<protein>
    <recommendedName>
        <fullName evidence="2">FMN-dependent NADPH-azoreductase</fullName>
    </recommendedName>
    <alternativeName>
        <fullName evidence="7">NADPH-dependent flavo-azoreductase</fullName>
    </alternativeName>
    <alternativeName>
        <fullName evidence="6">NADPH-flavin azoreductase</fullName>
    </alternativeName>
</protein>
<dbReference type="InterPro" id="IPR051814">
    <property type="entry name" value="NAD(P)H-dep_FMN_reductase"/>
</dbReference>
<evidence type="ECO:0000313" key="9">
    <source>
        <dbReference type="EMBL" id="RIN01961.1"/>
    </source>
</evidence>
<dbReference type="Gene3D" id="3.40.50.360">
    <property type="match status" value="1"/>
</dbReference>
<dbReference type="EMBL" id="QXUF01000018">
    <property type="protein sequence ID" value="RIN01961.1"/>
    <property type="molecule type" value="Genomic_DNA"/>
</dbReference>
<evidence type="ECO:0000256" key="3">
    <source>
        <dbReference type="ARBA" id="ARBA00022630"/>
    </source>
</evidence>
<dbReference type="InterPro" id="IPR005025">
    <property type="entry name" value="FMN_Rdtase-like_dom"/>
</dbReference>
<dbReference type="Pfam" id="PF03358">
    <property type="entry name" value="FMN_red"/>
    <property type="match status" value="1"/>
</dbReference>
<evidence type="ECO:0000259" key="8">
    <source>
        <dbReference type="Pfam" id="PF03358"/>
    </source>
</evidence>
<accession>A0A418IH83</accession>
<evidence type="ECO:0000256" key="5">
    <source>
        <dbReference type="ARBA" id="ARBA00023002"/>
    </source>
</evidence>
<dbReference type="PANTHER" id="PTHR43408">
    <property type="entry name" value="FMN REDUCTASE (NADPH)"/>
    <property type="match status" value="1"/>
</dbReference>
<dbReference type="OrthoDB" id="1643408at2"/>
<evidence type="ECO:0000313" key="10">
    <source>
        <dbReference type="Proteomes" id="UP000286317"/>
    </source>
</evidence>
<feature type="domain" description="NADPH-dependent FMN reductase-like" evidence="8">
    <location>
        <begin position="1"/>
        <end position="139"/>
    </location>
</feature>
<organism evidence="9 10">
    <name type="scientific">Staphylococcus shinii</name>
    <dbReference type="NCBI Taxonomy" id="2912228"/>
    <lineage>
        <taxon>Bacteria</taxon>
        <taxon>Bacillati</taxon>
        <taxon>Bacillota</taxon>
        <taxon>Bacilli</taxon>
        <taxon>Bacillales</taxon>
        <taxon>Staphylococcaceae</taxon>
        <taxon>Staphylococcus</taxon>
    </lineage>
</organism>
<dbReference type="RefSeq" id="WP_119584550.1">
    <property type="nucleotide sequence ID" value="NZ_JAWVBH010000001.1"/>
</dbReference>
<comment type="subunit">
    <text evidence="1">Homotetramer.</text>
</comment>
<keyword evidence="5" id="KW-0560">Oxidoreductase</keyword>
<evidence type="ECO:0000256" key="4">
    <source>
        <dbReference type="ARBA" id="ARBA00022643"/>
    </source>
</evidence>
<reference evidence="9 10" key="1">
    <citation type="journal article" date="2016" name="Front. Microbiol.">
        <title>Comprehensive Phylogenetic Analysis of Bovine Non-aureus Staphylococci Species Based on Whole-Genome Sequencing.</title>
        <authorList>
            <person name="Naushad S."/>
            <person name="Barkema H.W."/>
            <person name="Luby C."/>
            <person name="Condas L.A."/>
            <person name="Nobrega D.B."/>
            <person name="Carson D.A."/>
            <person name="De Buck J."/>
        </authorList>
    </citation>
    <scope>NUCLEOTIDE SEQUENCE [LARGE SCALE GENOMIC DNA]</scope>
    <source>
        <strain evidence="9 10">SNUC 4554</strain>
    </source>
</reference>
<keyword evidence="3" id="KW-0285">Flavoprotein</keyword>
<evidence type="ECO:0000256" key="7">
    <source>
        <dbReference type="ARBA" id="ARBA00032807"/>
    </source>
</evidence>
<dbReference type="AlphaFoldDB" id="A0A418IH83"/>
<dbReference type="SUPFAM" id="SSF52218">
    <property type="entry name" value="Flavoproteins"/>
    <property type="match status" value="1"/>
</dbReference>
<evidence type="ECO:0000256" key="1">
    <source>
        <dbReference type="ARBA" id="ARBA00011881"/>
    </source>
</evidence>
<evidence type="ECO:0000256" key="6">
    <source>
        <dbReference type="ARBA" id="ARBA00031831"/>
    </source>
</evidence>
<comment type="caution">
    <text evidence="9">The sequence shown here is derived from an EMBL/GenBank/DDBJ whole genome shotgun (WGS) entry which is preliminary data.</text>
</comment>
<evidence type="ECO:0000256" key="2">
    <source>
        <dbReference type="ARBA" id="ARBA00016393"/>
    </source>
</evidence>